<dbReference type="Proteomes" id="UP000219111">
    <property type="component" value="Unassembled WGS sequence"/>
</dbReference>
<keyword evidence="1" id="KW-1133">Transmembrane helix</keyword>
<keyword evidence="1" id="KW-0812">Transmembrane</keyword>
<protein>
    <recommendedName>
        <fullName evidence="4">Yip1-like protein</fullName>
    </recommendedName>
</protein>
<feature type="transmembrane region" description="Helical" evidence="1">
    <location>
        <begin position="62"/>
        <end position="84"/>
    </location>
</feature>
<evidence type="ECO:0000313" key="3">
    <source>
        <dbReference type="Proteomes" id="UP000219111"/>
    </source>
</evidence>
<feature type="transmembrane region" description="Helical" evidence="1">
    <location>
        <begin position="105"/>
        <end position="128"/>
    </location>
</feature>
<keyword evidence="3" id="KW-1185">Reference proteome</keyword>
<accession>A0A285RWV1</accession>
<gene>
    <name evidence="2" type="ORF">SAMN05877831_1027</name>
</gene>
<dbReference type="OrthoDB" id="7771437at2"/>
<dbReference type="AlphaFoldDB" id="A0A285RWV1"/>
<reference evidence="3" key="1">
    <citation type="submission" date="2017-08" db="EMBL/GenBank/DDBJ databases">
        <authorList>
            <person name="Varghese N."/>
            <person name="Submissions S."/>
        </authorList>
    </citation>
    <scope>NUCLEOTIDE SEQUENCE [LARGE SCALE GENOMIC DNA]</scope>
    <source>
        <strain evidence="3">JA276</strain>
    </source>
</reference>
<name>A0A285RWV1_9RHOB</name>
<organism evidence="2 3">
    <name type="scientific">Rhodobacter maris</name>
    <dbReference type="NCBI Taxonomy" id="446682"/>
    <lineage>
        <taxon>Bacteria</taxon>
        <taxon>Pseudomonadati</taxon>
        <taxon>Pseudomonadota</taxon>
        <taxon>Alphaproteobacteria</taxon>
        <taxon>Rhodobacterales</taxon>
        <taxon>Rhodobacter group</taxon>
        <taxon>Rhodobacter</taxon>
    </lineage>
</organism>
<feature type="transmembrane region" description="Helical" evidence="1">
    <location>
        <begin position="31"/>
        <end position="50"/>
    </location>
</feature>
<keyword evidence="1" id="KW-0472">Membrane</keyword>
<dbReference type="EMBL" id="OBMT01000002">
    <property type="protein sequence ID" value="SOB98536.1"/>
    <property type="molecule type" value="Genomic_DNA"/>
</dbReference>
<sequence length="165" mass="17802">MAAVDDILRSYRRPGEVVRAHLGRARSEPRLFTLLFSALVVIFVGQWPRLARQAFETPDVPLPGLLLGTAMALAAVTPFIYLLAWLVGQGLRIFRGRGDNYGSRLALFWALLAVSPLMLLQGLVLGLIGPGLQANVIGGIVFAVFALFWAFGLKVTQFDAAGAPA</sequence>
<evidence type="ECO:0000313" key="2">
    <source>
        <dbReference type="EMBL" id="SOB98536.1"/>
    </source>
</evidence>
<proteinExistence type="predicted"/>
<evidence type="ECO:0000256" key="1">
    <source>
        <dbReference type="SAM" id="Phobius"/>
    </source>
</evidence>
<dbReference type="RefSeq" id="WP_097068902.1">
    <property type="nucleotide sequence ID" value="NZ_OBMT01000002.1"/>
</dbReference>
<feature type="transmembrane region" description="Helical" evidence="1">
    <location>
        <begin position="134"/>
        <end position="153"/>
    </location>
</feature>
<evidence type="ECO:0008006" key="4">
    <source>
        <dbReference type="Google" id="ProtNLM"/>
    </source>
</evidence>